<evidence type="ECO:0000256" key="11">
    <source>
        <dbReference type="ARBA" id="ARBA00022853"/>
    </source>
</evidence>
<sequence length="54" mass="6400">HFNSQMAPIKSRPISDYPWSPRWEPSLMAERIFEFLTDEALTFKRQCSEGQVQL</sequence>
<evidence type="ECO:0000256" key="2">
    <source>
        <dbReference type="ARBA" id="ARBA00004496"/>
    </source>
</evidence>
<evidence type="ECO:0000256" key="10">
    <source>
        <dbReference type="ARBA" id="ARBA00022786"/>
    </source>
</evidence>
<dbReference type="InterPro" id="IPR010358">
    <property type="entry name" value="BRE"/>
</dbReference>
<evidence type="ECO:0000313" key="19">
    <source>
        <dbReference type="Proteomes" id="UP000236291"/>
    </source>
</evidence>
<dbReference type="Proteomes" id="UP000236291">
    <property type="component" value="Unassembled WGS sequence"/>
</dbReference>
<evidence type="ECO:0000256" key="5">
    <source>
        <dbReference type="ARBA" id="ARBA00022618"/>
    </source>
</evidence>
<evidence type="ECO:0000256" key="7">
    <source>
        <dbReference type="ARBA" id="ARBA00022737"/>
    </source>
</evidence>
<keyword evidence="6" id="KW-0053">Apoptosis</keyword>
<evidence type="ECO:0000256" key="6">
    <source>
        <dbReference type="ARBA" id="ARBA00022703"/>
    </source>
</evidence>
<evidence type="ECO:0000256" key="3">
    <source>
        <dbReference type="ARBA" id="ARBA00019438"/>
    </source>
</evidence>
<evidence type="ECO:0000256" key="4">
    <source>
        <dbReference type="ARBA" id="ARBA00022490"/>
    </source>
</evidence>
<evidence type="ECO:0000256" key="15">
    <source>
        <dbReference type="ARBA" id="ARBA00025766"/>
    </source>
</evidence>
<reference evidence="18 19" key="1">
    <citation type="journal article" date="2014" name="Am. J. Bot.">
        <title>Genome assembly and annotation for red clover (Trifolium pratense; Fabaceae).</title>
        <authorList>
            <person name="Istvanek J."/>
            <person name="Jaros M."/>
            <person name="Krenek A."/>
            <person name="Repkova J."/>
        </authorList>
    </citation>
    <scope>NUCLEOTIDE SEQUENCE [LARGE SCALE GENOMIC DNA]</scope>
    <source>
        <strain evidence="19">cv. Tatra</strain>
        <tissue evidence="18">Young leaves</tissue>
    </source>
</reference>
<feature type="non-terminal residue" evidence="18">
    <location>
        <position position="1"/>
    </location>
</feature>
<evidence type="ECO:0000256" key="14">
    <source>
        <dbReference type="ARBA" id="ARBA00023306"/>
    </source>
</evidence>
<keyword evidence="8" id="KW-0227">DNA damage</keyword>
<dbReference type="ExpressionAtlas" id="A0A2K3PB14">
    <property type="expression patterns" value="baseline"/>
</dbReference>
<dbReference type="GO" id="GO:0005737">
    <property type="term" value="C:cytoplasm"/>
    <property type="evidence" value="ECO:0007669"/>
    <property type="project" value="UniProtKB-SubCell"/>
</dbReference>
<keyword evidence="11" id="KW-0156">Chromatin regulator</keyword>
<dbReference type="PANTHER" id="PTHR15189">
    <property type="entry name" value="BRISC AND BRCA1-A COMPLEX MEMBER 2"/>
    <property type="match status" value="1"/>
</dbReference>
<keyword evidence="14" id="KW-0131">Cell cycle</keyword>
<evidence type="ECO:0000256" key="1">
    <source>
        <dbReference type="ARBA" id="ARBA00004123"/>
    </source>
</evidence>
<evidence type="ECO:0000256" key="17">
    <source>
        <dbReference type="ARBA" id="ARBA00032630"/>
    </source>
</evidence>
<keyword evidence="12" id="KW-0234">DNA repair</keyword>
<organism evidence="18 19">
    <name type="scientific">Trifolium pratense</name>
    <name type="common">Red clover</name>
    <dbReference type="NCBI Taxonomy" id="57577"/>
    <lineage>
        <taxon>Eukaryota</taxon>
        <taxon>Viridiplantae</taxon>
        <taxon>Streptophyta</taxon>
        <taxon>Embryophyta</taxon>
        <taxon>Tracheophyta</taxon>
        <taxon>Spermatophyta</taxon>
        <taxon>Magnoliopsida</taxon>
        <taxon>eudicotyledons</taxon>
        <taxon>Gunneridae</taxon>
        <taxon>Pentapetalae</taxon>
        <taxon>rosids</taxon>
        <taxon>fabids</taxon>
        <taxon>Fabales</taxon>
        <taxon>Fabaceae</taxon>
        <taxon>Papilionoideae</taxon>
        <taxon>50 kb inversion clade</taxon>
        <taxon>NPAAA clade</taxon>
        <taxon>Hologalegina</taxon>
        <taxon>IRL clade</taxon>
        <taxon>Trifolieae</taxon>
        <taxon>Trifolium</taxon>
    </lineage>
</organism>
<dbReference type="EMBL" id="ASHM01005317">
    <property type="protein sequence ID" value="PNY12481.1"/>
    <property type="molecule type" value="Genomic_DNA"/>
</dbReference>
<dbReference type="PANTHER" id="PTHR15189:SF7">
    <property type="entry name" value="BRISC AND BRCA1-A COMPLEX MEMBER 2"/>
    <property type="match status" value="1"/>
</dbReference>
<dbReference type="GO" id="GO:0006302">
    <property type="term" value="P:double-strand break repair"/>
    <property type="evidence" value="ECO:0007669"/>
    <property type="project" value="TreeGrafter"/>
</dbReference>
<dbReference type="GO" id="GO:0051301">
    <property type="term" value="P:cell division"/>
    <property type="evidence" value="ECO:0007669"/>
    <property type="project" value="UniProtKB-KW"/>
</dbReference>
<reference evidence="18 19" key="2">
    <citation type="journal article" date="2017" name="Front. Plant Sci.">
        <title>Gene Classification and Mining of Molecular Markers Useful in Red Clover (Trifolium pratense) Breeding.</title>
        <authorList>
            <person name="Istvanek J."/>
            <person name="Dluhosova J."/>
            <person name="Dluhos P."/>
            <person name="Patkova L."/>
            <person name="Nedelnik J."/>
            <person name="Repkova J."/>
        </authorList>
    </citation>
    <scope>NUCLEOTIDE SEQUENCE [LARGE SCALE GENOMIC DNA]</scope>
    <source>
        <strain evidence="19">cv. Tatra</strain>
        <tissue evidence="18">Young leaves</tissue>
    </source>
</reference>
<evidence type="ECO:0000256" key="9">
    <source>
        <dbReference type="ARBA" id="ARBA00022776"/>
    </source>
</evidence>
<accession>A0A2K3PB14</accession>
<comment type="similarity">
    <text evidence="15">Belongs to the BABAM2 family.</text>
</comment>
<evidence type="ECO:0000256" key="13">
    <source>
        <dbReference type="ARBA" id="ARBA00023242"/>
    </source>
</evidence>
<keyword evidence="13" id="KW-0539">Nucleus</keyword>
<comment type="caution">
    <text evidence="18">The sequence shown here is derived from an EMBL/GenBank/DDBJ whole genome shotgun (WGS) entry which is preliminary data.</text>
</comment>
<dbReference type="AlphaFoldDB" id="A0A2K3PB14"/>
<gene>
    <name evidence="18" type="ORF">L195_g009112</name>
</gene>
<evidence type="ECO:0000256" key="16">
    <source>
        <dbReference type="ARBA" id="ARBA00032491"/>
    </source>
</evidence>
<keyword evidence="10" id="KW-0833">Ubl conjugation pathway</keyword>
<keyword evidence="5" id="KW-0132">Cell division</keyword>
<dbReference type="STRING" id="57577.A0A2K3PB14"/>
<protein>
    <recommendedName>
        <fullName evidence="3">BRISC and BRCA1-A complex member 2</fullName>
    </recommendedName>
    <alternativeName>
        <fullName evidence="16">BRCA1-A complex subunit BRE</fullName>
    </alternativeName>
    <alternativeName>
        <fullName evidence="17">BRCA1/BRCA2-containing complex subunit 45</fullName>
    </alternativeName>
</protein>
<keyword evidence="4" id="KW-0963">Cytoplasm</keyword>
<dbReference type="GO" id="GO:0006325">
    <property type="term" value="P:chromatin organization"/>
    <property type="evidence" value="ECO:0007669"/>
    <property type="project" value="UniProtKB-KW"/>
</dbReference>
<keyword evidence="7" id="KW-0677">Repeat</keyword>
<keyword evidence="9" id="KW-0498">Mitosis</keyword>
<evidence type="ECO:0000256" key="8">
    <source>
        <dbReference type="ARBA" id="ARBA00022763"/>
    </source>
</evidence>
<dbReference type="GO" id="GO:0070552">
    <property type="term" value="C:BRISC complex"/>
    <property type="evidence" value="ECO:0007669"/>
    <property type="project" value="InterPro"/>
</dbReference>
<evidence type="ECO:0000313" key="18">
    <source>
        <dbReference type="EMBL" id="PNY12481.1"/>
    </source>
</evidence>
<name>A0A2K3PB14_TRIPR</name>
<evidence type="ECO:0000256" key="12">
    <source>
        <dbReference type="ARBA" id="ARBA00023204"/>
    </source>
</evidence>
<proteinExistence type="inferred from homology"/>
<comment type="subcellular location">
    <subcellularLocation>
        <location evidence="2">Cytoplasm</location>
    </subcellularLocation>
    <subcellularLocation>
        <location evidence="1">Nucleus</location>
    </subcellularLocation>
</comment>